<dbReference type="EMBL" id="JAMRDG010000001">
    <property type="protein sequence ID" value="KAJ3704420.1"/>
    <property type="molecule type" value="Genomic_DNA"/>
</dbReference>
<feature type="chain" id="PRO_5042272707" description="Glyoxal oxidase" evidence="2">
    <location>
        <begin position="25"/>
        <end position="626"/>
    </location>
</feature>
<evidence type="ECO:0000313" key="6">
    <source>
        <dbReference type="Proteomes" id="UP001210211"/>
    </source>
</evidence>
<dbReference type="InterPro" id="IPR009880">
    <property type="entry name" value="Glyoxal_oxidase_N"/>
</dbReference>
<dbReference type="Pfam" id="PF07250">
    <property type="entry name" value="Glyoxal_oxid_N"/>
    <property type="match status" value="1"/>
</dbReference>
<dbReference type="Gene3D" id="2.60.40.10">
    <property type="entry name" value="Immunoglobulins"/>
    <property type="match status" value="1"/>
</dbReference>
<accession>A0AAD5ZUP5</accession>
<evidence type="ECO:0000256" key="2">
    <source>
        <dbReference type="SAM" id="SignalP"/>
    </source>
</evidence>
<keyword evidence="6" id="KW-1185">Reference proteome</keyword>
<proteinExistence type="predicted"/>
<dbReference type="CDD" id="cd02851">
    <property type="entry name" value="E_set_GO_C"/>
    <property type="match status" value="1"/>
</dbReference>
<organism evidence="5 6">
    <name type="scientific">Rhynchospora tenuis</name>
    <dbReference type="NCBI Taxonomy" id="198213"/>
    <lineage>
        <taxon>Eukaryota</taxon>
        <taxon>Viridiplantae</taxon>
        <taxon>Streptophyta</taxon>
        <taxon>Embryophyta</taxon>
        <taxon>Tracheophyta</taxon>
        <taxon>Spermatophyta</taxon>
        <taxon>Magnoliopsida</taxon>
        <taxon>Liliopsida</taxon>
        <taxon>Poales</taxon>
        <taxon>Cyperaceae</taxon>
        <taxon>Cyperoideae</taxon>
        <taxon>Rhynchosporeae</taxon>
        <taxon>Rhynchospora</taxon>
    </lineage>
</organism>
<feature type="domain" description="Galactose oxidase-like Early set" evidence="4">
    <location>
        <begin position="521"/>
        <end position="625"/>
    </location>
</feature>
<dbReference type="InterPro" id="IPR015202">
    <property type="entry name" value="GO-like_E_set"/>
</dbReference>
<protein>
    <recommendedName>
        <fullName evidence="7">Glyoxal oxidase</fullName>
    </recommendedName>
</protein>
<evidence type="ECO:0008006" key="7">
    <source>
        <dbReference type="Google" id="ProtNLM"/>
    </source>
</evidence>
<dbReference type="Proteomes" id="UP001210211">
    <property type="component" value="Unassembled WGS sequence"/>
</dbReference>
<dbReference type="InterPro" id="IPR013783">
    <property type="entry name" value="Ig-like_fold"/>
</dbReference>
<dbReference type="Pfam" id="PF09118">
    <property type="entry name" value="GO-like_E_set"/>
    <property type="match status" value="1"/>
</dbReference>
<feature type="domain" description="Glyoxal oxidase N-terminal" evidence="3">
    <location>
        <begin position="119"/>
        <end position="512"/>
    </location>
</feature>
<sequence>MVSPLQNAVTAFVVLLLAAPLANADFSFPFPWEYFNPVPGEDYSDLPGYEPNPEPEPVYKFDPKQSEIQQRAADNTLLMPVPTRTQKVKWTSITVAPNAADGFAGSWEIISNNTGVNSMHLAIARHGKAIIIDTVALGNSLLKLPNNNCRRTSNAKNATLDCFAHSAEFDYDTGKIRELKIETDPWCSSGGFAPDGTLINSGGFALGERSVRWLKPCPTCDWSDYPNALFKGRWYGTQVTLPNGKAMVLGARRAFSFELIPQPGQMNSGISAFNFLRETTDDSENNLYPFVHLIPDGNLFIFANDRAVIMNPNTGRIIRELPNLKDGLTSRTYPPSGMSALLPIDLRKTAPGQPIQAEVIVCGGGYKKCFKDEAPNGRFPDALKDCNRISVTNPAASWVKEDMPAPRTMGDLLILPTGDLLMINGAGKGCSGWLFARDPVLTPFIYKPNESIGRRWQALKASSIPRMYHATSAVLPDATIMVAGGNTNQRYDFRDTTMFPTEMRVERLTLPYLNPKTAVNRPVISEGSITGGMRYGQPFTFQFSMPKQPVDQAYVMVTMYAPPYTTHGFSMSQRLLILKIAQYSKGAPTQITVTAPPNANIAPQGYYYLFVVAGGVPSKATWVQVL</sequence>
<dbReference type="Gene3D" id="2.130.10.80">
    <property type="entry name" value="Galactose oxidase/kelch, beta-propeller"/>
    <property type="match status" value="1"/>
</dbReference>
<dbReference type="SUPFAM" id="SSF50965">
    <property type="entry name" value="Galactose oxidase, central domain"/>
    <property type="match status" value="1"/>
</dbReference>
<reference evidence="5 6" key="1">
    <citation type="journal article" date="2022" name="Cell">
        <title>Repeat-based holocentromeres influence genome architecture and karyotype evolution.</title>
        <authorList>
            <person name="Hofstatter P.G."/>
            <person name="Thangavel G."/>
            <person name="Lux T."/>
            <person name="Neumann P."/>
            <person name="Vondrak T."/>
            <person name="Novak P."/>
            <person name="Zhang M."/>
            <person name="Costa L."/>
            <person name="Castellani M."/>
            <person name="Scott A."/>
            <person name="Toegelov H."/>
            <person name="Fuchs J."/>
            <person name="Mata-Sucre Y."/>
            <person name="Dias Y."/>
            <person name="Vanzela A.L.L."/>
            <person name="Huettel B."/>
            <person name="Almeida C.C.S."/>
            <person name="Simkova H."/>
            <person name="Souza G."/>
            <person name="Pedrosa-Harand A."/>
            <person name="Macas J."/>
            <person name="Mayer K.F.X."/>
            <person name="Houben A."/>
            <person name="Marques A."/>
        </authorList>
    </citation>
    <scope>NUCLEOTIDE SEQUENCE [LARGE SCALE GENOMIC DNA]</scope>
    <source>
        <strain evidence="5">RhyTen1mFocal</strain>
    </source>
</reference>
<dbReference type="PANTHER" id="PTHR32208">
    <property type="entry name" value="SECRETED PROTEIN-RELATED"/>
    <property type="match status" value="1"/>
</dbReference>
<evidence type="ECO:0000259" key="4">
    <source>
        <dbReference type="Pfam" id="PF09118"/>
    </source>
</evidence>
<dbReference type="InterPro" id="IPR011043">
    <property type="entry name" value="Gal_Oxase/kelch_b-propeller"/>
</dbReference>
<evidence type="ECO:0000259" key="3">
    <source>
        <dbReference type="Pfam" id="PF07250"/>
    </source>
</evidence>
<dbReference type="InterPro" id="IPR014756">
    <property type="entry name" value="Ig_E-set"/>
</dbReference>
<dbReference type="SUPFAM" id="SSF81296">
    <property type="entry name" value="E set domains"/>
    <property type="match status" value="1"/>
</dbReference>
<gene>
    <name evidence="5" type="ORF">LUZ61_008125</name>
</gene>
<feature type="signal peptide" evidence="2">
    <location>
        <begin position="1"/>
        <end position="24"/>
    </location>
</feature>
<name>A0AAD5ZUP5_9POAL</name>
<keyword evidence="1 2" id="KW-0732">Signal</keyword>
<evidence type="ECO:0000313" key="5">
    <source>
        <dbReference type="EMBL" id="KAJ3704420.1"/>
    </source>
</evidence>
<dbReference type="PANTHER" id="PTHR32208:SF93">
    <property type="entry name" value="ALDEHYDE OXIDASE GLOX1"/>
    <property type="match status" value="1"/>
</dbReference>
<dbReference type="AlphaFoldDB" id="A0AAD5ZUP5"/>
<evidence type="ECO:0000256" key="1">
    <source>
        <dbReference type="ARBA" id="ARBA00022729"/>
    </source>
</evidence>
<dbReference type="InterPro" id="IPR037293">
    <property type="entry name" value="Gal_Oxidase_central_sf"/>
</dbReference>
<comment type="caution">
    <text evidence="5">The sequence shown here is derived from an EMBL/GenBank/DDBJ whole genome shotgun (WGS) entry which is preliminary data.</text>
</comment>